<dbReference type="EMBL" id="FXTA01000001">
    <property type="protein sequence ID" value="SMO42540.1"/>
    <property type="molecule type" value="Genomic_DNA"/>
</dbReference>
<dbReference type="EMBL" id="WKKG01000012">
    <property type="protein sequence ID" value="MRX70275.1"/>
    <property type="molecule type" value="Genomic_DNA"/>
</dbReference>
<dbReference type="Pfam" id="PF04586">
    <property type="entry name" value="Peptidase_S78"/>
    <property type="match status" value="1"/>
</dbReference>
<dbReference type="Proteomes" id="UP000317289">
    <property type="component" value="Unassembled WGS sequence"/>
</dbReference>
<name>A0A521B786_9FLAO</name>
<feature type="coiled-coil region" evidence="4">
    <location>
        <begin position="188"/>
        <end position="215"/>
    </location>
</feature>
<keyword evidence="1" id="KW-1188">Viral release from host cell</keyword>
<accession>A0A521B786</accession>
<evidence type="ECO:0000313" key="8">
    <source>
        <dbReference type="Proteomes" id="UP000317289"/>
    </source>
</evidence>
<keyword evidence="9" id="KW-1185">Reference proteome</keyword>
<keyword evidence="3" id="KW-0378">Hydrolase</keyword>
<evidence type="ECO:0000256" key="4">
    <source>
        <dbReference type="SAM" id="Coils"/>
    </source>
</evidence>
<evidence type="ECO:0000256" key="2">
    <source>
        <dbReference type="ARBA" id="ARBA00022670"/>
    </source>
</evidence>
<keyword evidence="4" id="KW-0175">Coiled coil</keyword>
<dbReference type="InterPro" id="IPR054613">
    <property type="entry name" value="Peptidase_S78_dom"/>
</dbReference>
<reference evidence="7 8" key="1">
    <citation type="submission" date="2017-05" db="EMBL/GenBank/DDBJ databases">
        <authorList>
            <person name="Varghese N."/>
            <person name="Submissions S."/>
        </authorList>
    </citation>
    <scope>NUCLEOTIDE SEQUENCE [LARGE SCALE GENOMIC DNA]</scope>
    <source>
        <strain evidence="7 8">DSM 19382</strain>
    </source>
</reference>
<evidence type="ECO:0000313" key="6">
    <source>
        <dbReference type="EMBL" id="MRX70275.1"/>
    </source>
</evidence>
<dbReference type="OrthoDB" id="1064922at2"/>
<sequence>MTYDFVVNTENVNEYKFRVLTSGIDYQQYLRNPVVLYIHTRENKDDENRGSEVVGRCIALKVKGTDLIATIEFDEEDPFAKKIAGKVQRGYLRMTSIYADVIETSMDSELILEGQLYATVTKSKLVEISIVPIGGNDDALKLSKFGFDPVKLNKVNTNKTENMSNFKTIAIALSLGADADESAIIQTFQTVKLAKETAEAKVKDLETKITQLAKDEGTSLIEKVISLGLMNEALKAVQLSAYEADPIGQKAILSKLITDHESEAGKNGNHTVIKEVVLKGKTAFGAVTDTEETFDYLQKFDTVKLGKIRDEDPTKYTQLAKDYANGVRHPEKK</sequence>
<dbReference type="RefSeq" id="WP_142449384.1">
    <property type="nucleotide sequence ID" value="NZ_FXTA01000001.1"/>
</dbReference>
<dbReference type="GO" id="GO:0006508">
    <property type="term" value="P:proteolysis"/>
    <property type="evidence" value="ECO:0007669"/>
    <property type="project" value="UniProtKB-KW"/>
</dbReference>
<evidence type="ECO:0000259" key="5">
    <source>
        <dbReference type="Pfam" id="PF04586"/>
    </source>
</evidence>
<dbReference type="Proteomes" id="UP000468990">
    <property type="component" value="Unassembled WGS sequence"/>
</dbReference>
<reference evidence="6 9" key="2">
    <citation type="submission" date="2019-11" db="EMBL/GenBank/DDBJ databases">
        <title>Flavobacterium resistens genome.</title>
        <authorList>
            <person name="Wilson V.M."/>
            <person name="Newman J.D."/>
        </authorList>
    </citation>
    <scope>NUCLEOTIDE SEQUENCE [LARGE SCALE GENOMIC DNA]</scope>
    <source>
        <strain evidence="6 9">DSM 19382</strain>
    </source>
</reference>
<keyword evidence="2 7" id="KW-0645">Protease</keyword>
<proteinExistence type="predicted"/>
<evidence type="ECO:0000256" key="3">
    <source>
        <dbReference type="ARBA" id="ARBA00022801"/>
    </source>
</evidence>
<gene>
    <name evidence="6" type="ORF">GJU42_20055</name>
    <name evidence="7" type="ORF">SAMN06265349_101723</name>
</gene>
<organism evidence="7 8">
    <name type="scientific">Flavobacterium resistens</name>
    <dbReference type="NCBI Taxonomy" id="443612"/>
    <lineage>
        <taxon>Bacteria</taxon>
        <taxon>Pseudomonadati</taxon>
        <taxon>Bacteroidota</taxon>
        <taxon>Flavobacteriia</taxon>
        <taxon>Flavobacteriales</taxon>
        <taxon>Flavobacteriaceae</taxon>
        <taxon>Flavobacterium</taxon>
    </lineage>
</organism>
<dbReference type="AlphaFoldDB" id="A0A521B786"/>
<dbReference type="GO" id="GO:0008233">
    <property type="term" value="F:peptidase activity"/>
    <property type="evidence" value="ECO:0007669"/>
    <property type="project" value="UniProtKB-KW"/>
</dbReference>
<feature type="domain" description="Prohead serine protease" evidence="5">
    <location>
        <begin position="62"/>
        <end position="149"/>
    </location>
</feature>
<protein>
    <submittedName>
        <fullName evidence="7">Prohead serine protease</fullName>
    </submittedName>
</protein>
<evidence type="ECO:0000313" key="7">
    <source>
        <dbReference type="EMBL" id="SMO42540.1"/>
    </source>
</evidence>
<evidence type="ECO:0000313" key="9">
    <source>
        <dbReference type="Proteomes" id="UP000468990"/>
    </source>
</evidence>
<evidence type="ECO:0000256" key="1">
    <source>
        <dbReference type="ARBA" id="ARBA00022612"/>
    </source>
</evidence>